<dbReference type="Pfam" id="PF18648">
    <property type="entry name" value="ADPRTs_Tse2"/>
    <property type="match status" value="1"/>
</dbReference>
<accession>A0ABR8H9J3</accession>
<evidence type="ECO:0000313" key="3">
    <source>
        <dbReference type="Proteomes" id="UP000606396"/>
    </source>
</evidence>
<sequence length="115" mass="13252">MPQTPIALYRQGNANSPRMDNVRPNKDIATFEEKNFIFVTTTLQDGTSPGGISTFATPGRGKNWWKLDPATDIPAQLKLVNDRENHWLWQPDEIMFLEDYKTALRQVGERLYRIS</sequence>
<dbReference type="Proteomes" id="UP000606396">
    <property type="component" value="Unassembled WGS sequence"/>
</dbReference>
<reference evidence="2 3" key="1">
    <citation type="journal article" date="2020" name="ISME J.">
        <title>Comparative genomics reveals insights into cyanobacterial evolution and habitat adaptation.</title>
        <authorList>
            <person name="Chen M.Y."/>
            <person name="Teng W.K."/>
            <person name="Zhao L."/>
            <person name="Hu C.X."/>
            <person name="Zhou Y.K."/>
            <person name="Han B.P."/>
            <person name="Song L.R."/>
            <person name="Shu W.S."/>
        </authorList>
    </citation>
    <scope>NUCLEOTIDE SEQUENCE [LARGE SCALE GENOMIC DNA]</scope>
    <source>
        <strain evidence="2 3">FACHB-252</strain>
    </source>
</reference>
<keyword evidence="3" id="KW-1185">Reference proteome</keyword>
<protein>
    <recommendedName>
        <fullName evidence="1">Tse2 ADP-ribosyltransferase toxin domain-containing protein</fullName>
    </recommendedName>
</protein>
<evidence type="ECO:0000313" key="2">
    <source>
        <dbReference type="EMBL" id="MBD2612083.1"/>
    </source>
</evidence>
<dbReference type="RefSeq" id="WP_190949694.1">
    <property type="nucleotide sequence ID" value="NZ_JACJTC010000008.1"/>
</dbReference>
<name>A0ABR8H9J3_NOSPU</name>
<dbReference type="InterPro" id="IPR041018">
    <property type="entry name" value="ADPRTs_Tse2"/>
</dbReference>
<gene>
    <name evidence="2" type="ORF">H6G94_12475</name>
</gene>
<dbReference type="EMBL" id="JACJTC010000008">
    <property type="protein sequence ID" value="MBD2612083.1"/>
    <property type="molecule type" value="Genomic_DNA"/>
</dbReference>
<proteinExistence type="predicted"/>
<comment type="caution">
    <text evidence="2">The sequence shown here is derived from an EMBL/GenBank/DDBJ whole genome shotgun (WGS) entry which is preliminary data.</text>
</comment>
<organism evidence="2 3">
    <name type="scientific">Nostoc punctiforme FACHB-252</name>
    <dbReference type="NCBI Taxonomy" id="1357509"/>
    <lineage>
        <taxon>Bacteria</taxon>
        <taxon>Bacillati</taxon>
        <taxon>Cyanobacteriota</taxon>
        <taxon>Cyanophyceae</taxon>
        <taxon>Nostocales</taxon>
        <taxon>Nostocaceae</taxon>
        <taxon>Nostoc</taxon>
    </lineage>
</organism>
<evidence type="ECO:0000259" key="1">
    <source>
        <dbReference type="Pfam" id="PF18648"/>
    </source>
</evidence>
<feature type="domain" description="Tse2 ADP-ribosyltransferase toxin" evidence="1">
    <location>
        <begin position="56"/>
        <end position="110"/>
    </location>
</feature>